<keyword evidence="2" id="KW-1185">Reference proteome</keyword>
<reference evidence="1" key="1">
    <citation type="submission" date="2021-06" db="EMBL/GenBank/DDBJ databases">
        <authorList>
            <person name="Kallberg Y."/>
            <person name="Tangrot J."/>
            <person name="Rosling A."/>
        </authorList>
    </citation>
    <scope>NUCLEOTIDE SEQUENCE</scope>
    <source>
        <strain evidence="1">MA461A</strain>
    </source>
</reference>
<accession>A0ACA9M607</accession>
<dbReference type="EMBL" id="CAJVQC010006065">
    <property type="protein sequence ID" value="CAG8562353.1"/>
    <property type="molecule type" value="Genomic_DNA"/>
</dbReference>
<gene>
    <name evidence="1" type="ORF">RPERSI_LOCUS4418</name>
</gene>
<name>A0ACA9M607_9GLOM</name>
<evidence type="ECO:0000313" key="1">
    <source>
        <dbReference type="EMBL" id="CAG8562353.1"/>
    </source>
</evidence>
<organism evidence="1 2">
    <name type="scientific">Racocetra persica</name>
    <dbReference type="NCBI Taxonomy" id="160502"/>
    <lineage>
        <taxon>Eukaryota</taxon>
        <taxon>Fungi</taxon>
        <taxon>Fungi incertae sedis</taxon>
        <taxon>Mucoromycota</taxon>
        <taxon>Glomeromycotina</taxon>
        <taxon>Glomeromycetes</taxon>
        <taxon>Diversisporales</taxon>
        <taxon>Gigasporaceae</taxon>
        <taxon>Racocetra</taxon>
    </lineage>
</organism>
<dbReference type="Proteomes" id="UP000789920">
    <property type="component" value="Unassembled WGS sequence"/>
</dbReference>
<sequence>MSPIFGNSSSKYLSPIVGLFSMPSKQTQPSVSSSDDVDVDVLIKSERKCRRNILIDGLEVEMFIHPPIHVYHLLTSDPNGIHLRCYTFGRVIYDPNNLFPQLQRIAKLRWENGPPVLEAKDYWRPRYEIADLLRDLEDCDFVNDEATAHFLLVKLVERLVRIQGCTTTYSLVNVNYYFHNSNIFYCSLKKERLYQRWPEKLKRCCQTWESWDAVGGRLAKHALNSNVKWIERIRCSKELAKYVLAPIGGVMPIEWTMDWEEIPDVDLPYDPLILPKIESIVDEFDEKVSMPLKSTTPASTIMEALDRLEELIYHLLKSNDVHMVALSAYVSSATTSFFNSESFIARL</sequence>
<comment type="caution">
    <text evidence="1">The sequence shown here is derived from an EMBL/GenBank/DDBJ whole genome shotgun (WGS) entry which is preliminary data.</text>
</comment>
<proteinExistence type="predicted"/>
<protein>
    <submittedName>
        <fullName evidence="1">18985_t:CDS:1</fullName>
    </submittedName>
</protein>
<evidence type="ECO:0000313" key="2">
    <source>
        <dbReference type="Proteomes" id="UP000789920"/>
    </source>
</evidence>